<reference evidence="1 2" key="1">
    <citation type="journal article" date="2015" name="Nature">
        <title>rRNA introns, odd ribosomes, and small enigmatic genomes across a large radiation of phyla.</title>
        <authorList>
            <person name="Brown C.T."/>
            <person name="Hug L.A."/>
            <person name="Thomas B.C."/>
            <person name="Sharon I."/>
            <person name="Castelle C.J."/>
            <person name="Singh A."/>
            <person name="Wilkins M.J."/>
            <person name="Williams K.H."/>
            <person name="Banfield J.F."/>
        </authorList>
    </citation>
    <scope>NUCLEOTIDE SEQUENCE [LARGE SCALE GENOMIC DNA]</scope>
</reference>
<sequence>MSGTGEIRFCFQVRDPEQAIFFFRLMSGGGSGIKDPSEFLCQVMAEYVHNLYEERSNDPGFPVGRPINPFFSEAQQASPGMEEGEWDLCIDLTHDMLEQLDILAARTGTDRFGVFANAMIAYEIYSKPSGLEVMTVVRHRDVL</sequence>
<dbReference type="AlphaFoldDB" id="A0A0G0UI36"/>
<dbReference type="EMBL" id="LCAH01000005">
    <property type="protein sequence ID" value="KKR87156.1"/>
    <property type="molecule type" value="Genomic_DNA"/>
</dbReference>
<comment type="caution">
    <text evidence="1">The sequence shown here is derived from an EMBL/GenBank/DDBJ whole genome shotgun (WGS) entry which is preliminary data.</text>
</comment>
<accession>A0A0G0UI36</accession>
<evidence type="ECO:0000313" key="1">
    <source>
        <dbReference type="EMBL" id="KKR87156.1"/>
    </source>
</evidence>
<gene>
    <name evidence="1" type="ORF">UU35_C0005G0030</name>
</gene>
<organism evidence="1 2">
    <name type="scientific">Candidatus Uhrbacteria bacterium GW2011_GWC2_41_11</name>
    <dbReference type="NCBI Taxonomy" id="1618985"/>
    <lineage>
        <taxon>Bacteria</taxon>
        <taxon>Candidatus Uhriibacteriota</taxon>
    </lineage>
</organism>
<dbReference type="Proteomes" id="UP000034616">
    <property type="component" value="Unassembled WGS sequence"/>
</dbReference>
<proteinExistence type="predicted"/>
<name>A0A0G0UI36_9BACT</name>
<protein>
    <submittedName>
        <fullName evidence="1">Uncharacterized protein</fullName>
    </submittedName>
</protein>
<evidence type="ECO:0000313" key="2">
    <source>
        <dbReference type="Proteomes" id="UP000034616"/>
    </source>
</evidence>